<name>A0ABR5IA08_9ACTN</name>
<dbReference type="Pfam" id="PF11887">
    <property type="entry name" value="Mce4_CUP1"/>
    <property type="match status" value="1"/>
</dbReference>
<protein>
    <submittedName>
        <fullName evidence="5">Virulence factor Mce</fullName>
    </submittedName>
</protein>
<dbReference type="PRINTS" id="PR01782">
    <property type="entry name" value="MCEVIRFACTOR"/>
</dbReference>
<evidence type="ECO:0000259" key="3">
    <source>
        <dbReference type="Pfam" id="PF02470"/>
    </source>
</evidence>
<dbReference type="Pfam" id="PF02470">
    <property type="entry name" value="MlaD"/>
    <property type="match status" value="1"/>
</dbReference>
<feature type="domain" description="Mammalian cell entry C-terminal" evidence="4">
    <location>
        <begin position="125"/>
        <end position="299"/>
    </location>
</feature>
<evidence type="ECO:0000256" key="2">
    <source>
        <dbReference type="SAM" id="Phobius"/>
    </source>
</evidence>
<evidence type="ECO:0000313" key="6">
    <source>
        <dbReference type="Proteomes" id="UP000037247"/>
    </source>
</evidence>
<proteinExistence type="predicted"/>
<dbReference type="EMBL" id="LDTZ01000019">
    <property type="protein sequence ID" value="KNA90514.1"/>
    <property type="molecule type" value="Genomic_DNA"/>
</dbReference>
<feature type="transmembrane region" description="Helical" evidence="2">
    <location>
        <begin position="12"/>
        <end position="32"/>
    </location>
</feature>
<dbReference type="InterPro" id="IPR024516">
    <property type="entry name" value="Mce_C"/>
</dbReference>
<dbReference type="PANTHER" id="PTHR33371:SF18">
    <property type="entry name" value="MCE-FAMILY PROTEIN MCE3C"/>
    <property type="match status" value="1"/>
</dbReference>
<dbReference type="InterPro" id="IPR052336">
    <property type="entry name" value="MlaD_Phospholipid_Transporter"/>
</dbReference>
<gene>
    <name evidence="5" type="ORF">ABW18_15455</name>
</gene>
<keyword evidence="2" id="KW-0812">Transmembrane</keyword>
<comment type="caution">
    <text evidence="5">The sequence shown here is derived from an EMBL/GenBank/DDBJ whole genome shotgun (WGS) entry which is preliminary data.</text>
</comment>
<keyword evidence="2" id="KW-0472">Membrane</keyword>
<dbReference type="NCBIfam" id="TIGR00996">
    <property type="entry name" value="Mtu_fam_mce"/>
    <property type="match status" value="1"/>
</dbReference>
<dbReference type="InterPro" id="IPR005693">
    <property type="entry name" value="Mce"/>
</dbReference>
<dbReference type="RefSeq" id="WP_049700083.1">
    <property type="nucleotide sequence ID" value="NZ_LDTZ01000019.1"/>
</dbReference>
<dbReference type="Proteomes" id="UP000037247">
    <property type="component" value="Unassembled WGS sequence"/>
</dbReference>
<evidence type="ECO:0000256" key="1">
    <source>
        <dbReference type="SAM" id="MobiDB-lite"/>
    </source>
</evidence>
<evidence type="ECO:0000259" key="4">
    <source>
        <dbReference type="Pfam" id="PF11887"/>
    </source>
</evidence>
<reference evidence="5 6" key="1">
    <citation type="submission" date="2015-05" db="EMBL/GenBank/DDBJ databases">
        <title>Draft genome sequence of the bacterium Gordonia jacobaea a new member of the Gordonia genus.</title>
        <authorList>
            <person name="Jimenez-Galisteo G."/>
            <person name="Dominguez A."/>
            <person name="Munoz E."/>
            <person name="Vinas M."/>
        </authorList>
    </citation>
    <scope>NUCLEOTIDE SEQUENCE [LARGE SCALE GENOMIC DNA]</scope>
    <source>
        <strain evidence="6">mv1</strain>
    </source>
</reference>
<organism evidence="5 6">
    <name type="scientific">Gordonia jacobaea</name>
    <dbReference type="NCBI Taxonomy" id="122202"/>
    <lineage>
        <taxon>Bacteria</taxon>
        <taxon>Bacillati</taxon>
        <taxon>Actinomycetota</taxon>
        <taxon>Actinomycetes</taxon>
        <taxon>Mycobacteriales</taxon>
        <taxon>Gordoniaceae</taxon>
        <taxon>Gordonia</taxon>
    </lineage>
</organism>
<sequence>MSEKRALLNGRSRVQIGLIGVVVTAMVVIVAMQMDKLPYLSPISRYTAYFDDAGGLVNGDIVTVSGVKVGTVENIALAPTDQGTKAAVTFRMNDTVVMGTDTQAAIKTETVLGRRNLTILPHGGGRIRPGESIANRNTIAPYSLSDALDESTNSLAQTDTDQLNKALDTLSVTFSSTPDEVQGAVDGVSRLSKAIADRDNNLRALLAKANGVTDVIGDRSKQINQLLVDANSLVGELQFRRTAIAQLISGTRDVADQISGFIKENNEQLRPALTKLDGVLDILNDNEENLKQTLDRLGPYANALGEAVASGPRFESLVGVSTFGDYTATFMKILQQKYPEAWKAFGYSGFPLLPQAWSQAPPFPQKDTAPAPPPTYPTPTAGG</sequence>
<accession>A0ABR5IA08</accession>
<keyword evidence="6" id="KW-1185">Reference proteome</keyword>
<evidence type="ECO:0000313" key="5">
    <source>
        <dbReference type="EMBL" id="KNA90514.1"/>
    </source>
</evidence>
<dbReference type="PANTHER" id="PTHR33371">
    <property type="entry name" value="INTERMEMBRANE PHOSPHOLIPID TRANSPORT SYSTEM BINDING PROTEIN MLAD-RELATED"/>
    <property type="match status" value="1"/>
</dbReference>
<keyword evidence="2" id="KW-1133">Transmembrane helix</keyword>
<feature type="region of interest" description="Disordered" evidence="1">
    <location>
        <begin position="358"/>
        <end position="383"/>
    </location>
</feature>
<dbReference type="InterPro" id="IPR003399">
    <property type="entry name" value="Mce/MlaD"/>
</dbReference>
<feature type="domain" description="Mce/MlaD" evidence="3">
    <location>
        <begin position="45"/>
        <end position="121"/>
    </location>
</feature>